<feature type="chain" id="PRO_5029541931" evidence="2">
    <location>
        <begin position="27"/>
        <end position="287"/>
    </location>
</feature>
<comment type="similarity">
    <text evidence="1">Belongs to the 5'-nucleotidase family.</text>
</comment>
<evidence type="ECO:0000313" key="5">
    <source>
        <dbReference type="Proteomes" id="UP000251835"/>
    </source>
</evidence>
<dbReference type="InterPro" id="IPR006311">
    <property type="entry name" value="TAT_signal"/>
</dbReference>
<sequence>MSRRTFLKQLTLGTAGLALAPTLATAKPKQNNVKLTILHTNDMHSRIEPFPVSDKKYGGRGGFARIHSLVNRIRQQESNVLLLDSGDVFQGTPYFNMFGGELEYKLMSKMGYDAGTIGNHEFDNGMDNILKQMKHLNFPLVSANYDFSKTVLANKIPEYTIVKRAGKRIGVFGLGVALKGLVDKGSYGKTVYNDPVIVTNRVAKHLKEVEKCDLVICLSHIGYSYDNSRISDVTLVKQIQNVDIILGGHTHTFLEQAEKHTDASGREVLINQVGWAGIALGRIDYYI</sequence>
<feature type="signal peptide" evidence="2">
    <location>
        <begin position="1"/>
        <end position="26"/>
    </location>
</feature>
<dbReference type="EMBL" id="QENZ01000005">
    <property type="protein sequence ID" value="PVX49894.1"/>
    <property type="molecule type" value="Genomic_DNA"/>
</dbReference>
<accession>A0A7L4UMP2</accession>
<evidence type="ECO:0000313" key="4">
    <source>
        <dbReference type="EMBL" id="PVX49894.1"/>
    </source>
</evidence>
<reference evidence="4 5" key="1">
    <citation type="submission" date="2018-05" db="EMBL/GenBank/DDBJ databases">
        <title>Genomic Encyclopedia of Type Strains, Phase IV (KMG-IV): sequencing the most valuable type-strain genomes for metagenomic binning, comparative biology and taxonomic classification.</title>
        <authorList>
            <person name="Goeker M."/>
        </authorList>
    </citation>
    <scope>NUCLEOTIDE SEQUENCE [LARGE SCALE GENOMIC DNA]</scope>
    <source>
        <strain evidence="4 5">DSM 28579</strain>
    </source>
</reference>
<organism evidence="4 5">
    <name type="scientific">Balneicella halophila</name>
    <dbReference type="NCBI Taxonomy" id="1537566"/>
    <lineage>
        <taxon>Bacteria</taxon>
        <taxon>Pseudomonadati</taxon>
        <taxon>Bacteroidota</taxon>
        <taxon>Bacteroidia</taxon>
        <taxon>Bacteroidales</taxon>
        <taxon>Balneicellaceae</taxon>
        <taxon>Balneicella</taxon>
    </lineage>
</organism>
<dbReference type="InterPro" id="IPR006179">
    <property type="entry name" value="5_nucleotidase/apyrase"/>
</dbReference>
<dbReference type="Pfam" id="PF00149">
    <property type="entry name" value="Metallophos"/>
    <property type="match status" value="1"/>
</dbReference>
<dbReference type="Proteomes" id="UP000251835">
    <property type="component" value="Unassembled WGS sequence"/>
</dbReference>
<dbReference type="GO" id="GO:0000166">
    <property type="term" value="F:nucleotide binding"/>
    <property type="evidence" value="ECO:0007669"/>
    <property type="project" value="InterPro"/>
</dbReference>
<feature type="domain" description="Calcineurin-like phosphoesterase" evidence="3">
    <location>
        <begin position="35"/>
        <end position="252"/>
    </location>
</feature>
<protein>
    <submittedName>
        <fullName evidence="4">5'-nucleotidase</fullName>
    </submittedName>
</protein>
<dbReference type="PANTHER" id="PTHR11575:SF24">
    <property type="entry name" value="5'-NUCLEOTIDASE"/>
    <property type="match status" value="1"/>
</dbReference>
<evidence type="ECO:0000259" key="3">
    <source>
        <dbReference type="Pfam" id="PF00149"/>
    </source>
</evidence>
<gene>
    <name evidence="4" type="ORF">C7377_1532</name>
</gene>
<evidence type="ECO:0000256" key="1">
    <source>
        <dbReference type="ARBA" id="ARBA00006654"/>
    </source>
</evidence>
<dbReference type="InterPro" id="IPR019546">
    <property type="entry name" value="TAT_signal_bac_arc"/>
</dbReference>
<dbReference type="AlphaFoldDB" id="A0A7L4UMP2"/>
<dbReference type="GO" id="GO:0016788">
    <property type="term" value="F:hydrolase activity, acting on ester bonds"/>
    <property type="evidence" value="ECO:0007669"/>
    <property type="project" value="InterPro"/>
</dbReference>
<comment type="caution">
    <text evidence="4">The sequence shown here is derived from an EMBL/GenBank/DDBJ whole genome shotgun (WGS) entry which is preliminary data.</text>
</comment>
<dbReference type="NCBIfam" id="TIGR01409">
    <property type="entry name" value="TAT_signal_seq"/>
    <property type="match status" value="1"/>
</dbReference>
<dbReference type="GO" id="GO:0009166">
    <property type="term" value="P:nucleotide catabolic process"/>
    <property type="evidence" value="ECO:0007669"/>
    <property type="project" value="InterPro"/>
</dbReference>
<dbReference type="PRINTS" id="PR01607">
    <property type="entry name" value="APYRASEFAMLY"/>
</dbReference>
<dbReference type="PROSITE" id="PS51318">
    <property type="entry name" value="TAT"/>
    <property type="match status" value="1"/>
</dbReference>
<evidence type="ECO:0000256" key="2">
    <source>
        <dbReference type="SAM" id="SignalP"/>
    </source>
</evidence>
<dbReference type="RefSeq" id="WP_116496970.1">
    <property type="nucleotide sequence ID" value="NZ_QENZ01000005.1"/>
</dbReference>
<keyword evidence="2" id="KW-0732">Signal</keyword>
<dbReference type="CDD" id="cd00845">
    <property type="entry name" value="MPP_UshA_N_like"/>
    <property type="match status" value="1"/>
</dbReference>
<dbReference type="InterPro" id="IPR029052">
    <property type="entry name" value="Metallo-depent_PP-like"/>
</dbReference>
<dbReference type="PROSITE" id="PS00785">
    <property type="entry name" value="5_NUCLEOTIDASE_1"/>
    <property type="match status" value="1"/>
</dbReference>
<dbReference type="OrthoDB" id="9775118at2"/>
<dbReference type="GO" id="GO:0046872">
    <property type="term" value="F:metal ion binding"/>
    <property type="evidence" value="ECO:0007669"/>
    <property type="project" value="InterPro"/>
</dbReference>
<dbReference type="SUPFAM" id="SSF56300">
    <property type="entry name" value="Metallo-dependent phosphatases"/>
    <property type="match status" value="1"/>
</dbReference>
<dbReference type="PANTHER" id="PTHR11575">
    <property type="entry name" value="5'-NUCLEOTIDASE-RELATED"/>
    <property type="match status" value="1"/>
</dbReference>
<dbReference type="InterPro" id="IPR006146">
    <property type="entry name" value="5'-Nucleotdase_CS"/>
</dbReference>
<dbReference type="Gene3D" id="3.60.21.10">
    <property type="match status" value="1"/>
</dbReference>
<name>A0A7L4UMP2_BALHA</name>
<dbReference type="InterPro" id="IPR004843">
    <property type="entry name" value="Calcineurin-like_PHP"/>
</dbReference>
<dbReference type="PROSITE" id="PS00786">
    <property type="entry name" value="5_NUCLEOTIDASE_2"/>
    <property type="match status" value="1"/>
</dbReference>
<keyword evidence="5" id="KW-1185">Reference proteome</keyword>
<proteinExistence type="inferred from homology"/>